<gene>
    <name evidence="1" type="ORF">RRF57_011111</name>
</gene>
<evidence type="ECO:0000313" key="1">
    <source>
        <dbReference type="EMBL" id="KAK5635399.1"/>
    </source>
</evidence>
<name>A0AAN7V2A8_9PEZI</name>
<keyword evidence="2" id="KW-1185">Reference proteome</keyword>
<dbReference type="Proteomes" id="UP001305414">
    <property type="component" value="Unassembled WGS sequence"/>
</dbReference>
<comment type="caution">
    <text evidence="1">The sequence shown here is derived from an EMBL/GenBank/DDBJ whole genome shotgun (WGS) entry which is preliminary data.</text>
</comment>
<proteinExistence type="predicted"/>
<protein>
    <submittedName>
        <fullName evidence="1">Uncharacterized protein</fullName>
    </submittedName>
</protein>
<sequence>MVDGRRQTTSYLRADTATPSIIGREGGRMWAGWARCAATSTFLLGLIFPAMHVEVQMTVSSTNYSLSRGWFAVERISDGASLLNTYATIRDTA</sequence>
<accession>A0AAN7V2A8</accession>
<organism evidence="1 2">
    <name type="scientific">Xylaria bambusicola</name>
    <dbReference type="NCBI Taxonomy" id="326684"/>
    <lineage>
        <taxon>Eukaryota</taxon>
        <taxon>Fungi</taxon>
        <taxon>Dikarya</taxon>
        <taxon>Ascomycota</taxon>
        <taxon>Pezizomycotina</taxon>
        <taxon>Sordariomycetes</taxon>
        <taxon>Xylariomycetidae</taxon>
        <taxon>Xylariales</taxon>
        <taxon>Xylariaceae</taxon>
        <taxon>Xylaria</taxon>
    </lineage>
</organism>
<dbReference type="AlphaFoldDB" id="A0AAN7V2A8"/>
<reference evidence="1 2" key="1">
    <citation type="submission" date="2023-10" db="EMBL/GenBank/DDBJ databases">
        <title>Draft genome sequence of Xylaria bambusicola isolate GMP-LS, the root and basal stem rot pathogen of sugarcane in Indonesia.</title>
        <authorList>
            <person name="Selvaraj P."/>
            <person name="Muralishankar V."/>
            <person name="Muruganantham S."/>
            <person name="Sp S."/>
            <person name="Haryani S."/>
            <person name="Lau K.J.X."/>
            <person name="Naqvi N.I."/>
        </authorList>
    </citation>
    <scope>NUCLEOTIDE SEQUENCE [LARGE SCALE GENOMIC DNA]</scope>
    <source>
        <strain evidence="1">GMP-LS</strain>
    </source>
</reference>
<dbReference type="EMBL" id="JAWHQM010000052">
    <property type="protein sequence ID" value="KAK5635399.1"/>
    <property type="molecule type" value="Genomic_DNA"/>
</dbReference>
<evidence type="ECO:0000313" key="2">
    <source>
        <dbReference type="Proteomes" id="UP001305414"/>
    </source>
</evidence>